<dbReference type="GO" id="GO:0034454">
    <property type="term" value="P:microtubule anchoring at centrosome"/>
    <property type="evidence" value="ECO:0007669"/>
    <property type="project" value="TreeGrafter"/>
</dbReference>
<keyword evidence="11" id="KW-1133">Transmembrane helix</keyword>
<dbReference type="GO" id="GO:0036064">
    <property type="term" value="C:ciliary basal body"/>
    <property type="evidence" value="ECO:0007669"/>
    <property type="project" value="TreeGrafter"/>
</dbReference>
<dbReference type="PANTHER" id="PTHR31539:SF1">
    <property type="entry name" value="CENTROSOMAL PROTEIN OF 19 KDA"/>
    <property type="match status" value="1"/>
</dbReference>
<dbReference type="Pfam" id="PF14933">
    <property type="entry name" value="CEP19"/>
    <property type="match status" value="1"/>
</dbReference>
<evidence type="ECO:0000256" key="3">
    <source>
        <dbReference type="ARBA" id="ARBA00004186"/>
    </source>
</evidence>
<dbReference type="Pfam" id="PF01683">
    <property type="entry name" value="EB"/>
    <property type="match status" value="1"/>
</dbReference>
<feature type="transmembrane region" description="Helical" evidence="11">
    <location>
        <begin position="313"/>
        <end position="339"/>
    </location>
</feature>
<evidence type="ECO:0000256" key="8">
    <source>
        <dbReference type="ARBA" id="ARBA00023069"/>
    </source>
</evidence>
<keyword evidence="8" id="KW-0969">Cilium</keyword>
<dbReference type="InterPro" id="IPR006149">
    <property type="entry name" value="EB_dom"/>
</dbReference>
<dbReference type="GO" id="GO:0097712">
    <property type="term" value="P:vesicle targeting, trans-Golgi to periciliary membrane compartment"/>
    <property type="evidence" value="ECO:0007669"/>
    <property type="project" value="TreeGrafter"/>
</dbReference>
<keyword evidence="14" id="KW-1185">Reference proteome</keyword>
<dbReference type="GO" id="GO:0000922">
    <property type="term" value="C:spindle pole"/>
    <property type="evidence" value="ECO:0007669"/>
    <property type="project" value="TreeGrafter"/>
</dbReference>
<evidence type="ECO:0000256" key="11">
    <source>
        <dbReference type="SAM" id="Phobius"/>
    </source>
</evidence>
<name>A0A6A4WGY2_AMPAM</name>
<keyword evidence="11" id="KW-0472">Membrane</keyword>
<evidence type="ECO:0000256" key="5">
    <source>
        <dbReference type="ARBA" id="ARBA00022015"/>
    </source>
</evidence>
<evidence type="ECO:0000256" key="10">
    <source>
        <dbReference type="ARBA" id="ARBA00023273"/>
    </source>
</evidence>
<evidence type="ECO:0000256" key="6">
    <source>
        <dbReference type="ARBA" id="ARBA00022490"/>
    </source>
</evidence>
<dbReference type="PANTHER" id="PTHR31539">
    <property type="entry name" value="CENTROSOMAL PROTEIN OF 19K CEP19"/>
    <property type="match status" value="1"/>
</dbReference>
<evidence type="ECO:0000256" key="1">
    <source>
        <dbReference type="ARBA" id="ARBA00004114"/>
    </source>
</evidence>
<evidence type="ECO:0000256" key="4">
    <source>
        <dbReference type="ARBA" id="ARBA00009371"/>
    </source>
</evidence>
<keyword evidence="6" id="KW-0963">Cytoplasm</keyword>
<dbReference type="EMBL" id="VIIS01001173">
    <property type="protein sequence ID" value="KAF0301308.1"/>
    <property type="molecule type" value="Genomic_DNA"/>
</dbReference>
<reference evidence="13 14" key="1">
    <citation type="submission" date="2019-07" db="EMBL/GenBank/DDBJ databases">
        <title>Draft genome assembly of a fouling barnacle, Amphibalanus amphitrite (Darwin, 1854): The first reference genome for Thecostraca.</title>
        <authorList>
            <person name="Kim W."/>
        </authorList>
    </citation>
    <scope>NUCLEOTIDE SEQUENCE [LARGE SCALE GENOMIC DNA]</scope>
    <source>
        <strain evidence="13">SNU_AA5</strain>
        <tissue evidence="13">Soma without cirri and trophi</tissue>
    </source>
</reference>
<evidence type="ECO:0000256" key="9">
    <source>
        <dbReference type="ARBA" id="ARBA00023212"/>
    </source>
</evidence>
<comment type="subcellular location">
    <subcellularLocation>
        <location evidence="2">Cytoplasm</location>
        <location evidence="2">Cytoskeleton</location>
        <location evidence="2">Cilium basal body</location>
    </subcellularLocation>
    <subcellularLocation>
        <location evidence="1">Cytoplasm</location>
        <location evidence="1">Cytoskeleton</location>
        <location evidence="1">Microtubule organizing center</location>
        <location evidence="1">Centrosome</location>
        <location evidence="1">Centriole</location>
    </subcellularLocation>
    <subcellularLocation>
        <location evidence="3">Cytoplasm</location>
        <location evidence="3">Cytoskeleton</location>
        <location evidence="3">Spindle</location>
    </subcellularLocation>
</comment>
<keyword evidence="11" id="KW-0812">Transmembrane</keyword>
<dbReference type="AlphaFoldDB" id="A0A6A4WGY2"/>
<comment type="similarity">
    <text evidence="4">Belongs to the CEP19 family.</text>
</comment>
<keyword evidence="7" id="KW-0970">Cilium biogenesis/degradation</keyword>
<evidence type="ECO:0000313" key="14">
    <source>
        <dbReference type="Proteomes" id="UP000440578"/>
    </source>
</evidence>
<protein>
    <recommendedName>
        <fullName evidence="5">Centrosomal protein of 19 kDa</fullName>
    </recommendedName>
</protein>
<keyword evidence="10" id="KW-0966">Cell projection</keyword>
<dbReference type="InterPro" id="IPR029412">
    <property type="entry name" value="CEP19"/>
</dbReference>
<gene>
    <name evidence="13" type="primary">CEP19_2</name>
    <name evidence="13" type="ORF">FJT64_026316</name>
</gene>
<feature type="domain" description="EB" evidence="12">
    <location>
        <begin position="193"/>
        <end position="244"/>
    </location>
</feature>
<evidence type="ECO:0000313" key="13">
    <source>
        <dbReference type="EMBL" id="KAF0301308.1"/>
    </source>
</evidence>
<accession>A0A6A4WGY2</accession>
<comment type="caution">
    <text evidence="13">The sequence shown here is derived from an EMBL/GenBank/DDBJ whole genome shotgun (WGS) entry which is preliminary data.</text>
</comment>
<keyword evidence="9" id="KW-0206">Cytoskeleton</keyword>
<evidence type="ECO:0000256" key="7">
    <source>
        <dbReference type="ARBA" id="ARBA00022794"/>
    </source>
</evidence>
<proteinExistence type="inferred from homology"/>
<evidence type="ECO:0000259" key="12">
    <source>
        <dbReference type="Pfam" id="PF01683"/>
    </source>
</evidence>
<sequence>MTSTAEGEAGRPVKLGIRLSPPCLLLVYRPARSGAALRLRKMPVKSLTATSNCARVAQELRERHRPHLDAVPQNKLLKMLRVLQEGLSGGRVEDILPRVELEFRVDPDEDLNQLSTELLDRKKAAMDEHFNRQVVRPDQPEFVYDVRQDFDGPKQHSGWDDDASFVGLRESCSCDIGCDVTQNLVCAGGECICQPDSVVVNMTCLLKSHYNETCGADSQCADTHQACDPAVGRCRCQPGYTETADSQSYLTAICRPAGERGRLGENCTTVADCNWQLEHASCPASQRVCQCQPFYYGETGGLQCWERKWRLPWGWWIAVCLLSAAVIVIGLALIITCAVKECLRSHQRSRGRVAVVTGDIRDNQPPPPYIAVVDTKSAASDAQQVSP</sequence>
<organism evidence="13 14">
    <name type="scientific">Amphibalanus amphitrite</name>
    <name type="common">Striped barnacle</name>
    <name type="synonym">Balanus amphitrite</name>
    <dbReference type="NCBI Taxonomy" id="1232801"/>
    <lineage>
        <taxon>Eukaryota</taxon>
        <taxon>Metazoa</taxon>
        <taxon>Ecdysozoa</taxon>
        <taxon>Arthropoda</taxon>
        <taxon>Crustacea</taxon>
        <taxon>Multicrustacea</taxon>
        <taxon>Cirripedia</taxon>
        <taxon>Thoracica</taxon>
        <taxon>Thoracicalcarea</taxon>
        <taxon>Balanomorpha</taxon>
        <taxon>Balanoidea</taxon>
        <taxon>Balanidae</taxon>
        <taxon>Amphibalaninae</taxon>
        <taxon>Amphibalanus</taxon>
    </lineage>
</organism>
<dbReference type="GO" id="GO:0005814">
    <property type="term" value="C:centriole"/>
    <property type="evidence" value="ECO:0007669"/>
    <property type="project" value="UniProtKB-SubCell"/>
</dbReference>
<evidence type="ECO:0000256" key="2">
    <source>
        <dbReference type="ARBA" id="ARBA00004120"/>
    </source>
</evidence>
<dbReference type="Proteomes" id="UP000440578">
    <property type="component" value="Unassembled WGS sequence"/>
</dbReference>